<reference evidence="1" key="2">
    <citation type="journal article" date="2015" name="Data Brief">
        <title>Shoot transcriptome of the giant reed, Arundo donax.</title>
        <authorList>
            <person name="Barrero R.A."/>
            <person name="Guerrero F.D."/>
            <person name="Moolhuijzen P."/>
            <person name="Goolsby J.A."/>
            <person name="Tidwell J."/>
            <person name="Bellgard S.E."/>
            <person name="Bellgard M.I."/>
        </authorList>
    </citation>
    <scope>NUCLEOTIDE SEQUENCE</scope>
    <source>
        <tissue evidence="1">Shoot tissue taken approximately 20 cm above the soil surface</tissue>
    </source>
</reference>
<evidence type="ECO:0000313" key="1">
    <source>
        <dbReference type="EMBL" id="JAD50590.1"/>
    </source>
</evidence>
<organism evidence="1">
    <name type="scientific">Arundo donax</name>
    <name type="common">Giant reed</name>
    <name type="synonym">Donax arundinaceus</name>
    <dbReference type="NCBI Taxonomy" id="35708"/>
    <lineage>
        <taxon>Eukaryota</taxon>
        <taxon>Viridiplantae</taxon>
        <taxon>Streptophyta</taxon>
        <taxon>Embryophyta</taxon>
        <taxon>Tracheophyta</taxon>
        <taxon>Spermatophyta</taxon>
        <taxon>Magnoliopsida</taxon>
        <taxon>Liliopsida</taxon>
        <taxon>Poales</taxon>
        <taxon>Poaceae</taxon>
        <taxon>PACMAD clade</taxon>
        <taxon>Arundinoideae</taxon>
        <taxon>Arundineae</taxon>
        <taxon>Arundo</taxon>
    </lineage>
</organism>
<sequence>MVSMGYSSKDAGISSKKISTNSVSSIMVPSVYRLLTSPLSL</sequence>
<dbReference type="EMBL" id="GBRH01247305">
    <property type="protein sequence ID" value="JAD50590.1"/>
    <property type="molecule type" value="Transcribed_RNA"/>
</dbReference>
<reference evidence="1" key="1">
    <citation type="submission" date="2014-09" db="EMBL/GenBank/DDBJ databases">
        <authorList>
            <person name="Magalhaes I.L.F."/>
            <person name="Oliveira U."/>
            <person name="Santos F.R."/>
            <person name="Vidigal T.H.D.A."/>
            <person name="Brescovit A.D."/>
            <person name="Santos A.J."/>
        </authorList>
    </citation>
    <scope>NUCLEOTIDE SEQUENCE</scope>
    <source>
        <tissue evidence="1">Shoot tissue taken approximately 20 cm above the soil surface</tissue>
    </source>
</reference>
<dbReference type="AlphaFoldDB" id="A0A0A9ANX5"/>
<accession>A0A0A9ANX5</accession>
<name>A0A0A9ANX5_ARUDO</name>
<proteinExistence type="predicted"/>
<protein>
    <submittedName>
        <fullName evidence="1">Uncharacterized protein</fullName>
    </submittedName>
</protein>